<dbReference type="RefSeq" id="WP_174631293.1">
    <property type="nucleotide sequence ID" value="NZ_CP049074.1"/>
</dbReference>
<dbReference type="GeneID" id="55641934"/>
<gene>
    <name evidence="2" type="ORF">GWK48_08275</name>
</gene>
<keyword evidence="1" id="KW-1133">Transmembrane helix</keyword>
<reference evidence="2 3" key="1">
    <citation type="submission" date="2020-02" db="EMBL/GenBank/DDBJ databases">
        <title>Comparative genome analysis reveals the metabolism and evolution of the thermophilic archaeal genus Metallosphaera.</title>
        <authorList>
            <person name="Jiang C."/>
        </authorList>
    </citation>
    <scope>NUCLEOTIDE SEQUENCE [LARGE SCALE GENOMIC DNA]</scope>
    <source>
        <strain evidence="2 3">Ric-A</strain>
    </source>
</reference>
<dbReference type="EMBL" id="CP049074">
    <property type="protein sequence ID" value="QKR00368.1"/>
    <property type="molecule type" value="Genomic_DNA"/>
</dbReference>
<keyword evidence="1" id="KW-0812">Transmembrane</keyword>
<keyword evidence="3" id="KW-1185">Reference proteome</keyword>
<dbReference type="SUPFAM" id="SSF56024">
    <property type="entry name" value="Phospholipase D/nuclease"/>
    <property type="match status" value="1"/>
</dbReference>
<dbReference type="OrthoDB" id="34642at2157"/>
<sequence>MELLETQELFERIRSMINSSSQTLILLTDKISDFIAEDLLRKAGSGVDVTLITGDLNWARWLENKATGYMKDEEEKISQEIRALSERIELYGRIPWITLTVIGAIWIILLIRGVKGAEILLAILIGLAALFGITFFSLRKRSSCTQEITVKFENKQRIADEYKGVRESLSKHLHIDEIEFEVSFTVIVSDNEAVITSTPLSTGKEKGYHVVTDISRDDAMKIVDHIQSKRASKQP</sequence>
<feature type="transmembrane region" description="Helical" evidence="1">
    <location>
        <begin position="94"/>
        <end position="113"/>
    </location>
</feature>
<feature type="transmembrane region" description="Helical" evidence="1">
    <location>
        <begin position="119"/>
        <end position="138"/>
    </location>
</feature>
<organism evidence="2 3">
    <name type="scientific">Metallosphaera tengchongensis</name>
    <dbReference type="NCBI Taxonomy" id="1532350"/>
    <lineage>
        <taxon>Archaea</taxon>
        <taxon>Thermoproteota</taxon>
        <taxon>Thermoprotei</taxon>
        <taxon>Sulfolobales</taxon>
        <taxon>Sulfolobaceae</taxon>
        <taxon>Metallosphaera</taxon>
    </lineage>
</organism>
<keyword evidence="1" id="KW-0472">Membrane</keyword>
<dbReference type="Proteomes" id="UP000509301">
    <property type="component" value="Chromosome"/>
</dbReference>
<dbReference type="KEGG" id="mten:GWK48_08275"/>
<evidence type="ECO:0000313" key="2">
    <source>
        <dbReference type="EMBL" id="QKR00368.1"/>
    </source>
</evidence>
<name>A0A6N0NYB4_9CREN</name>
<proteinExistence type="predicted"/>
<dbReference type="AlphaFoldDB" id="A0A6N0NYB4"/>
<accession>A0A6N0NYB4</accession>
<evidence type="ECO:0000313" key="3">
    <source>
        <dbReference type="Proteomes" id="UP000509301"/>
    </source>
</evidence>
<evidence type="ECO:0000256" key="1">
    <source>
        <dbReference type="SAM" id="Phobius"/>
    </source>
</evidence>
<protein>
    <submittedName>
        <fullName evidence="2">Uncharacterized protein</fullName>
    </submittedName>
</protein>